<dbReference type="Proteomes" id="UP000250235">
    <property type="component" value="Unassembled WGS sequence"/>
</dbReference>
<keyword evidence="2" id="KW-1185">Reference proteome</keyword>
<sequence>MTKRGKVAAVARSPHLMIETEVVLVGLMEETEEEEVIIKEAIFQQWWWTSEEEC</sequence>
<accession>A0A2Z6ZYA6</accession>
<protein>
    <submittedName>
        <fullName evidence="1">Uncharacterized protein</fullName>
    </submittedName>
</protein>
<reference evidence="1 2" key="1">
    <citation type="journal article" date="2015" name="Proc. Natl. Acad. Sci. U.S.A.">
        <title>The resurrection genome of Boea hygrometrica: A blueprint for survival of dehydration.</title>
        <authorList>
            <person name="Xiao L."/>
            <person name="Yang G."/>
            <person name="Zhang L."/>
            <person name="Yang X."/>
            <person name="Zhao S."/>
            <person name="Ji Z."/>
            <person name="Zhou Q."/>
            <person name="Hu M."/>
            <person name="Wang Y."/>
            <person name="Chen M."/>
            <person name="Xu Y."/>
            <person name="Jin H."/>
            <person name="Xiao X."/>
            <person name="Hu G."/>
            <person name="Bao F."/>
            <person name="Hu Y."/>
            <person name="Wan P."/>
            <person name="Li L."/>
            <person name="Deng X."/>
            <person name="Kuang T."/>
            <person name="Xiang C."/>
            <person name="Zhu J.K."/>
            <person name="Oliver M.J."/>
            <person name="He Y."/>
        </authorList>
    </citation>
    <scope>NUCLEOTIDE SEQUENCE [LARGE SCALE GENOMIC DNA]</scope>
    <source>
        <strain evidence="2">cv. XS01</strain>
    </source>
</reference>
<organism evidence="1 2">
    <name type="scientific">Dorcoceras hygrometricum</name>
    <dbReference type="NCBI Taxonomy" id="472368"/>
    <lineage>
        <taxon>Eukaryota</taxon>
        <taxon>Viridiplantae</taxon>
        <taxon>Streptophyta</taxon>
        <taxon>Embryophyta</taxon>
        <taxon>Tracheophyta</taxon>
        <taxon>Spermatophyta</taxon>
        <taxon>Magnoliopsida</taxon>
        <taxon>eudicotyledons</taxon>
        <taxon>Gunneridae</taxon>
        <taxon>Pentapetalae</taxon>
        <taxon>asterids</taxon>
        <taxon>lamiids</taxon>
        <taxon>Lamiales</taxon>
        <taxon>Gesneriaceae</taxon>
        <taxon>Didymocarpoideae</taxon>
        <taxon>Trichosporeae</taxon>
        <taxon>Loxocarpinae</taxon>
        <taxon>Dorcoceras</taxon>
    </lineage>
</organism>
<evidence type="ECO:0000313" key="1">
    <source>
        <dbReference type="EMBL" id="KZV14051.1"/>
    </source>
</evidence>
<dbReference type="AlphaFoldDB" id="A0A2Z6ZYA6"/>
<name>A0A2Z6ZYA6_9LAMI</name>
<dbReference type="EMBL" id="KV022472">
    <property type="protein sequence ID" value="KZV14051.1"/>
    <property type="molecule type" value="Genomic_DNA"/>
</dbReference>
<proteinExistence type="predicted"/>
<evidence type="ECO:0000313" key="2">
    <source>
        <dbReference type="Proteomes" id="UP000250235"/>
    </source>
</evidence>
<gene>
    <name evidence="1" type="ORF">F511_44530</name>
</gene>